<protein>
    <submittedName>
        <fullName evidence="3">Zinc finger protein ZFPM2</fullName>
    </submittedName>
</protein>
<proteinExistence type="predicted"/>
<evidence type="ECO:0000313" key="4">
    <source>
        <dbReference type="Proteomes" id="UP000324091"/>
    </source>
</evidence>
<feature type="region of interest" description="Disordered" evidence="1">
    <location>
        <begin position="1"/>
        <end position="21"/>
    </location>
</feature>
<dbReference type="Pfam" id="PF21182">
    <property type="entry name" value="FOG1-like_PR"/>
    <property type="match status" value="1"/>
</dbReference>
<dbReference type="EMBL" id="RHFK02000002">
    <property type="protein sequence ID" value="TWW79651.1"/>
    <property type="molecule type" value="Genomic_DNA"/>
</dbReference>
<sequence length="308" mass="34632">MDIQSEKTKHPAVGPEEWDGPRRMSGLQRRVLLNITGDHLPSEAHAYFPTCLHSCRPLFPHNITHPPRQIGQDGCKKVDRIVGSPIGVEHRGRYLCRISQHKRDIHWSAKYLQGAGAVPGVWRRMMILSGGGVWPGSRRWSRGCRRVWRPPRTHEKPRLIFRHKPPTCKKSSNKGPAFPGTTEIGLPLDAPASYREPAPSHRDYLNTRHLSRELDAFLKDGERRIHSRQQLPVGTTWGPFEGKIEMSADSTALPFSLLVTLAREAEKHRGSARFTSFRKSSTATLQGDKPLLVDLDKSSLSPVLALAL</sequence>
<feature type="domain" description="Zinc finger protein ZFPM1/2 PR" evidence="2">
    <location>
        <begin position="212"/>
        <end position="251"/>
    </location>
</feature>
<dbReference type="InterPro" id="IPR049361">
    <property type="entry name" value="ZFPM1/2_PR"/>
</dbReference>
<organism evidence="3 4">
    <name type="scientific">Takifugu flavidus</name>
    <name type="common">sansaifugu</name>
    <dbReference type="NCBI Taxonomy" id="433684"/>
    <lineage>
        <taxon>Eukaryota</taxon>
        <taxon>Metazoa</taxon>
        <taxon>Chordata</taxon>
        <taxon>Craniata</taxon>
        <taxon>Vertebrata</taxon>
        <taxon>Euteleostomi</taxon>
        <taxon>Actinopterygii</taxon>
        <taxon>Neopterygii</taxon>
        <taxon>Teleostei</taxon>
        <taxon>Neoteleostei</taxon>
        <taxon>Acanthomorphata</taxon>
        <taxon>Eupercaria</taxon>
        <taxon>Tetraodontiformes</taxon>
        <taxon>Tetradontoidea</taxon>
        <taxon>Tetraodontidae</taxon>
        <taxon>Takifugu</taxon>
    </lineage>
</organism>
<evidence type="ECO:0000313" key="3">
    <source>
        <dbReference type="EMBL" id="TWW79651.1"/>
    </source>
</evidence>
<gene>
    <name evidence="3" type="ORF">D4764_10G0006810</name>
</gene>
<name>A0A5C6PL88_9TELE</name>
<dbReference type="Proteomes" id="UP000324091">
    <property type="component" value="Chromosome 10"/>
</dbReference>
<evidence type="ECO:0000259" key="2">
    <source>
        <dbReference type="Pfam" id="PF21182"/>
    </source>
</evidence>
<reference evidence="3 4" key="1">
    <citation type="submission" date="2019-04" db="EMBL/GenBank/DDBJ databases">
        <title>Chromosome genome assembly for Takifugu flavidus.</title>
        <authorList>
            <person name="Xiao S."/>
        </authorList>
    </citation>
    <scope>NUCLEOTIDE SEQUENCE [LARGE SCALE GENOMIC DNA]</scope>
    <source>
        <strain evidence="3">HTHZ2018</strain>
        <tissue evidence="3">Muscle</tissue>
    </source>
</reference>
<dbReference type="AlphaFoldDB" id="A0A5C6PL88"/>
<keyword evidence="4" id="KW-1185">Reference proteome</keyword>
<comment type="caution">
    <text evidence="3">The sequence shown here is derived from an EMBL/GenBank/DDBJ whole genome shotgun (WGS) entry which is preliminary data.</text>
</comment>
<feature type="region of interest" description="Disordered" evidence="1">
    <location>
        <begin position="163"/>
        <end position="182"/>
    </location>
</feature>
<evidence type="ECO:0000256" key="1">
    <source>
        <dbReference type="SAM" id="MobiDB-lite"/>
    </source>
</evidence>
<accession>A0A5C6PL88</accession>